<dbReference type="EMBL" id="SRHU01000008">
    <property type="protein sequence ID" value="TFZ42834.1"/>
    <property type="molecule type" value="Genomic_DNA"/>
</dbReference>
<keyword evidence="1" id="KW-1133">Transmembrane helix</keyword>
<feature type="transmembrane region" description="Helical" evidence="1">
    <location>
        <begin position="29"/>
        <end position="47"/>
    </location>
</feature>
<evidence type="ECO:0000313" key="3">
    <source>
        <dbReference type="EMBL" id="TFZ42834.1"/>
    </source>
</evidence>
<dbReference type="AlphaFoldDB" id="A0AAJ5JLI7"/>
<name>A0AAJ5JLI7_9ENTE</name>
<dbReference type="Proteomes" id="UP000296883">
    <property type="component" value="Chromosome"/>
</dbReference>
<evidence type="ECO:0000313" key="4">
    <source>
        <dbReference type="Proteomes" id="UP000296883"/>
    </source>
</evidence>
<dbReference type="Proteomes" id="UP000297725">
    <property type="component" value="Unassembled WGS sequence"/>
</dbReference>
<keyword evidence="4" id="KW-1185">Reference proteome</keyword>
<dbReference type="RefSeq" id="WP_135253715.1">
    <property type="nucleotide sequence ID" value="NZ_CP038865.1"/>
</dbReference>
<accession>A0AAJ5JLI7</accession>
<reference evidence="2 4" key="2">
    <citation type="journal article" date="2020" name="Int. J. Syst. Evol. Microbiol.">
        <title>Vagococcus xieshaowenii sp. nov., isolated from snow finch (Montifringilla taczanowskii) cloacal content.</title>
        <authorList>
            <person name="Ge Y."/>
            <person name="Yang J."/>
            <person name="Lai X.H."/>
            <person name="Zhang G."/>
            <person name="Jin D."/>
            <person name="Lu S."/>
            <person name="Wang B."/>
            <person name="Huang Y."/>
            <person name="Huang Y."/>
            <person name="Ren Z."/>
            <person name="Zhang X."/>
            <person name="Xu J."/>
        </authorList>
    </citation>
    <scope>NUCLEOTIDE SEQUENCE [LARGE SCALE GENOMIC DNA]</scope>
    <source>
        <strain evidence="2">Personal::cf-49</strain>
        <strain evidence="4">personal::cf-49</strain>
    </source>
</reference>
<keyword evidence="1" id="KW-0812">Transmembrane</keyword>
<evidence type="ECO:0000256" key="1">
    <source>
        <dbReference type="SAM" id="Phobius"/>
    </source>
</evidence>
<organism evidence="3 5">
    <name type="scientific">Vagococcus xieshaowenii</name>
    <dbReference type="NCBI Taxonomy" id="2562451"/>
    <lineage>
        <taxon>Bacteria</taxon>
        <taxon>Bacillati</taxon>
        <taxon>Bacillota</taxon>
        <taxon>Bacilli</taxon>
        <taxon>Lactobacillales</taxon>
        <taxon>Enterococcaceae</taxon>
        <taxon>Vagococcus</taxon>
    </lineage>
</organism>
<evidence type="ECO:0000313" key="5">
    <source>
        <dbReference type="Proteomes" id="UP000297725"/>
    </source>
</evidence>
<sequence length="187" mass="21894">MDKVKDELKAQLTKVLSFFDNLEDKYKKILVSILSVCALLLLFLSIVPTFQASIRQKQVDNFLTDKITDDKHFIAVAPDELIKVIKENKQVNVLLIDPTAPQMEAITNLVHHNNDKESMKQTVYVYPMIYNVKETKKFFNLSKGTTLFHFKNAVESYRVNFKSSEEIEFHFFDYLEDISNHNKKKKR</sequence>
<proteinExistence type="predicted"/>
<keyword evidence="1" id="KW-0472">Membrane</keyword>
<protein>
    <submittedName>
        <fullName evidence="3">Uncharacterized protein</fullName>
    </submittedName>
</protein>
<evidence type="ECO:0000313" key="2">
    <source>
        <dbReference type="EMBL" id="QCA28410.1"/>
    </source>
</evidence>
<dbReference type="EMBL" id="CP038865">
    <property type="protein sequence ID" value="QCA28410.1"/>
    <property type="molecule type" value="Genomic_DNA"/>
</dbReference>
<gene>
    <name evidence="3" type="ORF">E4031_02290</name>
    <name evidence="2" type="ORF">E4Z98_03450</name>
</gene>
<reference evidence="3 5" key="1">
    <citation type="submission" date="2019-03" db="EMBL/GenBank/DDBJ databases">
        <title>Vagococcus sp. was isolated fron gut of Carduelis flavirostris.</title>
        <authorList>
            <person name="Ge Y."/>
        </authorList>
    </citation>
    <scope>NUCLEOTIDE SEQUENCE [LARGE SCALE GENOMIC DNA]</scope>
    <source>
        <strain evidence="3 5">CF-210</strain>
    </source>
</reference>